<comment type="caution">
    <text evidence="2">The sequence shown here is derived from an EMBL/GenBank/DDBJ whole genome shotgun (WGS) entry which is preliminary data.</text>
</comment>
<evidence type="ECO:0000313" key="2">
    <source>
        <dbReference type="EMBL" id="KAG0572164.1"/>
    </source>
</evidence>
<organism evidence="2 3">
    <name type="scientific">Ceratodon purpureus</name>
    <name type="common">Fire moss</name>
    <name type="synonym">Dicranum purpureum</name>
    <dbReference type="NCBI Taxonomy" id="3225"/>
    <lineage>
        <taxon>Eukaryota</taxon>
        <taxon>Viridiplantae</taxon>
        <taxon>Streptophyta</taxon>
        <taxon>Embryophyta</taxon>
        <taxon>Bryophyta</taxon>
        <taxon>Bryophytina</taxon>
        <taxon>Bryopsida</taxon>
        <taxon>Dicranidae</taxon>
        <taxon>Pseudoditrichales</taxon>
        <taxon>Ditrichaceae</taxon>
        <taxon>Ceratodon</taxon>
    </lineage>
</organism>
<gene>
    <name evidence="2" type="ORF">KC19_VG073600</name>
</gene>
<feature type="signal peptide" evidence="1">
    <location>
        <begin position="1"/>
        <end position="27"/>
    </location>
</feature>
<accession>A0A8T0HMW2</accession>
<reference evidence="2" key="1">
    <citation type="submission" date="2020-06" db="EMBL/GenBank/DDBJ databases">
        <title>WGS assembly of Ceratodon purpureus strain R40.</title>
        <authorList>
            <person name="Carey S.B."/>
            <person name="Jenkins J."/>
            <person name="Shu S."/>
            <person name="Lovell J.T."/>
            <person name="Sreedasyam A."/>
            <person name="Maumus F."/>
            <person name="Tiley G.P."/>
            <person name="Fernandez-Pozo N."/>
            <person name="Barry K."/>
            <person name="Chen C."/>
            <person name="Wang M."/>
            <person name="Lipzen A."/>
            <person name="Daum C."/>
            <person name="Saski C.A."/>
            <person name="Payton A.C."/>
            <person name="Mcbreen J.C."/>
            <person name="Conrad R.E."/>
            <person name="Kollar L.M."/>
            <person name="Olsson S."/>
            <person name="Huttunen S."/>
            <person name="Landis J.B."/>
            <person name="Wickett N.J."/>
            <person name="Johnson M.G."/>
            <person name="Rensing S.A."/>
            <person name="Grimwood J."/>
            <person name="Schmutz J."/>
            <person name="Mcdaniel S.F."/>
        </authorList>
    </citation>
    <scope>NUCLEOTIDE SEQUENCE</scope>
    <source>
        <strain evidence="2">R40</strain>
    </source>
</reference>
<evidence type="ECO:0000313" key="3">
    <source>
        <dbReference type="Proteomes" id="UP000822688"/>
    </source>
</evidence>
<protein>
    <submittedName>
        <fullName evidence="2">Uncharacterized protein</fullName>
    </submittedName>
</protein>
<keyword evidence="1" id="KW-0732">Signal</keyword>
<name>A0A8T0HMW2_CERPU</name>
<feature type="chain" id="PRO_5035773193" evidence="1">
    <location>
        <begin position="28"/>
        <end position="53"/>
    </location>
</feature>
<sequence>MWLHEFTLEKLCLCFLCECLKLQTVESCSDFLLQVVFSGSGYEEMGYNSDHDL</sequence>
<dbReference type="AlphaFoldDB" id="A0A8T0HMW2"/>
<proteinExistence type="predicted"/>
<dbReference type="Proteomes" id="UP000822688">
    <property type="component" value="Chromosome V"/>
</dbReference>
<dbReference type="EMBL" id="CM026426">
    <property type="protein sequence ID" value="KAG0572164.1"/>
    <property type="molecule type" value="Genomic_DNA"/>
</dbReference>
<evidence type="ECO:0000256" key="1">
    <source>
        <dbReference type="SAM" id="SignalP"/>
    </source>
</evidence>
<keyword evidence="3" id="KW-1185">Reference proteome</keyword>